<organism evidence="2 3">
    <name type="scientific">Taxus chinensis</name>
    <name type="common">Chinese yew</name>
    <name type="synonym">Taxus wallichiana var. chinensis</name>
    <dbReference type="NCBI Taxonomy" id="29808"/>
    <lineage>
        <taxon>Eukaryota</taxon>
        <taxon>Viridiplantae</taxon>
        <taxon>Streptophyta</taxon>
        <taxon>Embryophyta</taxon>
        <taxon>Tracheophyta</taxon>
        <taxon>Spermatophyta</taxon>
        <taxon>Pinopsida</taxon>
        <taxon>Pinidae</taxon>
        <taxon>Conifers II</taxon>
        <taxon>Cupressales</taxon>
        <taxon>Taxaceae</taxon>
        <taxon>Taxus</taxon>
    </lineage>
</organism>
<dbReference type="InterPro" id="IPR001148">
    <property type="entry name" value="CA_dom"/>
</dbReference>
<dbReference type="Proteomes" id="UP000824469">
    <property type="component" value="Unassembled WGS sequence"/>
</dbReference>
<dbReference type="EMBL" id="JAHRHJ020000006">
    <property type="protein sequence ID" value="KAH9313113.1"/>
    <property type="molecule type" value="Genomic_DNA"/>
</dbReference>
<evidence type="ECO:0000313" key="3">
    <source>
        <dbReference type="Proteomes" id="UP000824469"/>
    </source>
</evidence>
<evidence type="ECO:0000259" key="1">
    <source>
        <dbReference type="PROSITE" id="PS51144"/>
    </source>
</evidence>
<proteinExistence type="predicted"/>
<feature type="non-terminal residue" evidence="2">
    <location>
        <position position="1"/>
    </location>
</feature>
<dbReference type="PROSITE" id="PS51144">
    <property type="entry name" value="ALPHA_CA_2"/>
    <property type="match status" value="1"/>
</dbReference>
<dbReference type="InterPro" id="IPR036398">
    <property type="entry name" value="CA_dom_sf"/>
</dbReference>
<feature type="non-terminal residue" evidence="2">
    <location>
        <position position="68"/>
    </location>
</feature>
<dbReference type="Gene3D" id="3.10.200.10">
    <property type="entry name" value="Alpha carbonic anhydrase"/>
    <property type="match status" value="1"/>
</dbReference>
<dbReference type="AlphaFoldDB" id="A0AA38L322"/>
<dbReference type="OMA" id="MINVKHI"/>
<evidence type="ECO:0000313" key="2">
    <source>
        <dbReference type="EMBL" id="KAH9313113.1"/>
    </source>
</evidence>
<accession>A0AA38L322</accession>
<name>A0AA38L322_TAXCH</name>
<protein>
    <recommendedName>
        <fullName evidence="1">Alpha-carbonic anhydrase domain-containing protein</fullName>
    </recommendedName>
</protein>
<comment type="caution">
    <text evidence="2">The sequence shown here is derived from an EMBL/GenBank/DDBJ whole genome shotgun (WGS) entry which is preliminary data.</text>
</comment>
<gene>
    <name evidence="2" type="ORF">KI387_028148</name>
</gene>
<dbReference type="SUPFAM" id="SSF51069">
    <property type="entry name" value="Carbonic anhydrase"/>
    <property type="match status" value="1"/>
</dbReference>
<feature type="domain" description="Alpha-carbonic anhydrase" evidence="1">
    <location>
        <begin position="1"/>
        <end position="68"/>
    </location>
</feature>
<keyword evidence="3" id="KW-1185">Reference proteome</keyword>
<reference evidence="2 3" key="1">
    <citation type="journal article" date="2021" name="Nat. Plants">
        <title>The Taxus genome provides insights into paclitaxel biosynthesis.</title>
        <authorList>
            <person name="Xiong X."/>
            <person name="Gou J."/>
            <person name="Liao Q."/>
            <person name="Li Y."/>
            <person name="Zhou Q."/>
            <person name="Bi G."/>
            <person name="Li C."/>
            <person name="Du R."/>
            <person name="Wang X."/>
            <person name="Sun T."/>
            <person name="Guo L."/>
            <person name="Liang H."/>
            <person name="Lu P."/>
            <person name="Wu Y."/>
            <person name="Zhang Z."/>
            <person name="Ro D.K."/>
            <person name="Shang Y."/>
            <person name="Huang S."/>
            <person name="Yan J."/>
        </authorList>
    </citation>
    <scope>NUCLEOTIDE SEQUENCE [LARGE SCALE GENOMIC DNA]</scope>
    <source>
        <strain evidence="2">Ta-2019</strain>
    </source>
</reference>
<sequence>STLGTMPKRMDMLRKAITSIVDKQLANEALGMINVKHIKIGGKKHYHYIGSLMNPPCTGGVIWNIVHE</sequence>